<keyword evidence="1" id="KW-0732">Signal</keyword>
<dbReference type="AlphaFoldDB" id="A0A939EDL9"/>
<dbReference type="RefSeq" id="WP_207141111.1">
    <property type="nucleotide sequence ID" value="NZ_JAEKJZ010000002.1"/>
</dbReference>
<comment type="caution">
    <text evidence="2">The sequence shown here is derived from an EMBL/GenBank/DDBJ whole genome shotgun (WGS) entry which is preliminary data.</text>
</comment>
<evidence type="ECO:0000256" key="1">
    <source>
        <dbReference type="SAM" id="SignalP"/>
    </source>
</evidence>
<feature type="signal peptide" evidence="1">
    <location>
        <begin position="1"/>
        <end position="32"/>
    </location>
</feature>
<dbReference type="Proteomes" id="UP000664096">
    <property type="component" value="Unassembled WGS sequence"/>
</dbReference>
<accession>A0A939EDL9</accession>
<dbReference type="EMBL" id="JAEKJZ010000002">
    <property type="protein sequence ID" value="MBN9671267.1"/>
    <property type="molecule type" value="Genomic_DNA"/>
</dbReference>
<dbReference type="Pfam" id="PF10016">
    <property type="entry name" value="DUF2259"/>
    <property type="match status" value="1"/>
</dbReference>
<reference evidence="2" key="1">
    <citation type="submission" date="2020-12" db="EMBL/GenBank/DDBJ databases">
        <title>Oil enriched cultivation method for isolating marine PHA-producing bacteria.</title>
        <authorList>
            <person name="Zheng W."/>
            <person name="Yu S."/>
            <person name="Huang Y."/>
        </authorList>
    </citation>
    <scope>NUCLEOTIDE SEQUENCE</scope>
    <source>
        <strain evidence="2">SY-2-12</strain>
    </source>
</reference>
<feature type="chain" id="PRO_5037276447" evidence="1">
    <location>
        <begin position="33"/>
        <end position="260"/>
    </location>
</feature>
<name>A0A939EDL9_9HYPH</name>
<sequence>MTVFQEDFKTSFLSAFLSLPVVLACLAPVAQAGDTAEAQILGFSKDGAYFAFEQYGIEDGSGFPYSELFVLDVARDAWVKPAPFYLRNENMDEIEGENGATDWDALLSAVRAENRANAQELLRTTKIAGKGKTVGHNPRTEITADPHRMAVHPRNFHPLVEDPVELSLSEYELPSKRCAGYSIEGTKGFRLTMTYKGKTRILNEDTGIPESRRCPLGYRIERIVTHFPENGAPVFAVLVQMDAHGFEGPDQRYLAITGRL</sequence>
<organism evidence="2 3">
    <name type="scientific">Roseibium aggregatum</name>
    <dbReference type="NCBI Taxonomy" id="187304"/>
    <lineage>
        <taxon>Bacteria</taxon>
        <taxon>Pseudomonadati</taxon>
        <taxon>Pseudomonadota</taxon>
        <taxon>Alphaproteobacteria</taxon>
        <taxon>Hyphomicrobiales</taxon>
        <taxon>Stappiaceae</taxon>
        <taxon>Roseibium</taxon>
    </lineage>
</organism>
<proteinExistence type="predicted"/>
<gene>
    <name evidence="2" type="ORF">JF539_13050</name>
</gene>
<protein>
    <submittedName>
        <fullName evidence="2">DUF2259 domain-containing protein</fullName>
    </submittedName>
</protein>
<dbReference type="InterPro" id="IPR018725">
    <property type="entry name" value="DUF2259_secreted"/>
</dbReference>
<evidence type="ECO:0000313" key="3">
    <source>
        <dbReference type="Proteomes" id="UP000664096"/>
    </source>
</evidence>
<evidence type="ECO:0000313" key="2">
    <source>
        <dbReference type="EMBL" id="MBN9671267.1"/>
    </source>
</evidence>